<keyword evidence="1" id="KW-1133">Transmembrane helix</keyword>
<gene>
    <name evidence="2" type="ORF">COW36_11430</name>
</gene>
<name>A0A2M7G4P6_9BACT</name>
<feature type="transmembrane region" description="Helical" evidence="1">
    <location>
        <begin position="159"/>
        <end position="178"/>
    </location>
</feature>
<proteinExistence type="predicted"/>
<feature type="transmembrane region" description="Helical" evidence="1">
    <location>
        <begin position="84"/>
        <end position="102"/>
    </location>
</feature>
<dbReference type="AlphaFoldDB" id="A0A2M7G4P6"/>
<dbReference type="EMBL" id="PFFQ01000034">
    <property type="protein sequence ID" value="PIW16886.1"/>
    <property type="molecule type" value="Genomic_DNA"/>
</dbReference>
<dbReference type="Proteomes" id="UP000231019">
    <property type="component" value="Unassembled WGS sequence"/>
</dbReference>
<sequence length="194" mass="22131">MRKIIDKLNKFSTWKFISISFVLFAALKTVFDKIVSPQLKALTGGYDAPDVVFGYNYEYLKNFLLLSKKEGLQYYITHFTSVDLLFPLIGALFLSLALLALLKRIVSEDSKMYYLSLLPFVGMGFDYLENICIVASIFYLPKISNVLLLLVSKISILKLFFGMICLPIISILLVTLLLKKLSARKQNYSLLNQK</sequence>
<organism evidence="2 3">
    <name type="scientific">bacterium (Candidatus Blackallbacteria) CG17_big_fil_post_rev_8_21_14_2_50_48_46</name>
    <dbReference type="NCBI Taxonomy" id="2014261"/>
    <lineage>
        <taxon>Bacteria</taxon>
        <taxon>Candidatus Blackallbacteria</taxon>
    </lineage>
</organism>
<accession>A0A2M7G4P6</accession>
<comment type="caution">
    <text evidence="2">The sequence shown here is derived from an EMBL/GenBank/DDBJ whole genome shotgun (WGS) entry which is preliminary data.</text>
</comment>
<evidence type="ECO:0000313" key="2">
    <source>
        <dbReference type="EMBL" id="PIW16886.1"/>
    </source>
</evidence>
<keyword evidence="1" id="KW-0812">Transmembrane</keyword>
<evidence type="ECO:0000256" key="1">
    <source>
        <dbReference type="SAM" id="Phobius"/>
    </source>
</evidence>
<evidence type="ECO:0000313" key="3">
    <source>
        <dbReference type="Proteomes" id="UP000231019"/>
    </source>
</evidence>
<keyword evidence="1" id="KW-0472">Membrane</keyword>
<protein>
    <submittedName>
        <fullName evidence="2">Uncharacterized protein</fullName>
    </submittedName>
</protein>
<reference evidence="2 3" key="1">
    <citation type="submission" date="2017-09" db="EMBL/GenBank/DDBJ databases">
        <title>Depth-based differentiation of microbial function through sediment-hosted aquifers and enrichment of novel symbionts in the deep terrestrial subsurface.</title>
        <authorList>
            <person name="Probst A.J."/>
            <person name="Ladd B."/>
            <person name="Jarett J.K."/>
            <person name="Geller-Mcgrath D.E."/>
            <person name="Sieber C.M."/>
            <person name="Emerson J.B."/>
            <person name="Anantharaman K."/>
            <person name="Thomas B.C."/>
            <person name="Malmstrom R."/>
            <person name="Stieglmeier M."/>
            <person name="Klingl A."/>
            <person name="Woyke T."/>
            <person name="Ryan C.M."/>
            <person name="Banfield J.F."/>
        </authorList>
    </citation>
    <scope>NUCLEOTIDE SEQUENCE [LARGE SCALE GENOMIC DNA]</scope>
    <source>
        <strain evidence="2">CG17_big_fil_post_rev_8_21_14_2_50_48_46</strain>
    </source>
</reference>
<feature type="transmembrane region" description="Helical" evidence="1">
    <location>
        <begin position="114"/>
        <end position="139"/>
    </location>
</feature>